<comment type="caution">
    <text evidence="1">The sequence shown here is derived from an EMBL/GenBank/DDBJ whole genome shotgun (WGS) entry which is preliminary data.</text>
</comment>
<organism evidence="1 2">
    <name type="scientific">Gigaspora margarita</name>
    <dbReference type="NCBI Taxonomy" id="4874"/>
    <lineage>
        <taxon>Eukaryota</taxon>
        <taxon>Fungi</taxon>
        <taxon>Fungi incertae sedis</taxon>
        <taxon>Mucoromycota</taxon>
        <taxon>Glomeromycotina</taxon>
        <taxon>Glomeromycetes</taxon>
        <taxon>Diversisporales</taxon>
        <taxon>Gigasporaceae</taxon>
        <taxon>Gigaspora</taxon>
    </lineage>
</organism>
<reference evidence="1 2" key="1">
    <citation type="submission" date="2021-06" db="EMBL/GenBank/DDBJ databases">
        <authorList>
            <person name="Kallberg Y."/>
            <person name="Tangrot J."/>
            <person name="Rosling A."/>
        </authorList>
    </citation>
    <scope>NUCLEOTIDE SEQUENCE [LARGE SCALE GENOMIC DNA]</scope>
    <source>
        <strain evidence="1 2">120-4 pot B 10/14</strain>
    </source>
</reference>
<evidence type="ECO:0000313" key="1">
    <source>
        <dbReference type="EMBL" id="CAG8801430.1"/>
    </source>
</evidence>
<dbReference type="EMBL" id="CAJVQB010023255">
    <property type="protein sequence ID" value="CAG8801430.1"/>
    <property type="molecule type" value="Genomic_DNA"/>
</dbReference>
<sequence length="112" mass="12905">EGIEEALAQIEQEMKITREEKKAFTEKLFKRLHDNGDMPIPIILKNTLLLTKVKPNHELIAKLIHLLIKKIHKRIWLLSKIVIANININKGIINITIFIRSMANQPEAPPES</sequence>
<keyword evidence="2" id="KW-1185">Reference proteome</keyword>
<dbReference type="Proteomes" id="UP000789901">
    <property type="component" value="Unassembled WGS sequence"/>
</dbReference>
<gene>
    <name evidence="1" type="ORF">GMARGA_LOCUS23191</name>
</gene>
<name>A0ABN7VVE0_GIGMA</name>
<accession>A0ABN7VVE0</accession>
<feature type="non-terminal residue" evidence="1">
    <location>
        <position position="1"/>
    </location>
</feature>
<protein>
    <submittedName>
        <fullName evidence="1">20111_t:CDS:1</fullName>
    </submittedName>
</protein>
<proteinExistence type="predicted"/>
<evidence type="ECO:0000313" key="2">
    <source>
        <dbReference type="Proteomes" id="UP000789901"/>
    </source>
</evidence>